<keyword evidence="1" id="KW-1133">Transmembrane helix</keyword>
<dbReference type="EMBL" id="CM031840">
    <property type="protein sequence ID" value="KAG6672839.1"/>
    <property type="molecule type" value="Genomic_DNA"/>
</dbReference>
<organism evidence="2 3">
    <name type="scientific">Carya illinoinensis</name>
    <name type="common">Pecan</name>
    <dbReference type="NCBI Taxonomy" id="32201"/>
    <lineage>
        <taxon>Eukaryota</taxon>
        <taxon>Viridiplantae</taxon>
        <taxon>Streptophyta</taxon>
        <taxon>Embryophyta</taxon>
        <taxon>Tracheophyta</taxon>
        <taxon>Spermatophyta</taxon>
        <taxon>Magnoliopsida</taxon>
        <taxon>eudicotyledons</taxon>
        <taxon>Gunneridae</taxon>
        <taxon>Pentapetalae</taxon>
        <taxon>rosids</taxon>
        <taxon>fabids</taxon>
        <taxon>Fagales</taxon>
        <taxon>Juglandaceae</taxon>
        <taxon>Carya</taxon>
    </lineage>
</organism>
<dbReference type="PANTHER" id="PTHR34741:SF2">
    <property type="entry name" value="VESICLE TRANSPORT PROTEIN"/>
    <property type="match status" value="1"/>
</dbReference>
<reference evidence="2" key="1">
    <citation type="submission" date="2021-01" db="EMBL/GenBank/DDBJ databases">
        <authorList>
            <person name="Lovell J.T."/>
            <person name="Bentley N."/>
            <person name="Bhattarai G."/>
            <person name="Jenkins J.W."/>
            <person name="Sreedasyam A."/>
            <person name="Alarcon Y."/>
            <person name="Bock C."/>
            <person name="Boston L."/>
            <person name="Carlson J."/>
            <person name="Cervantes K."/>
            <person name="Clermont K."/>
            <person name="Krom N."/>
            <person name="Kubenka K."/>
            <person name="Mamidi S."/>
            <person name="Mattison C."/>
            <person name="Monteros M."/>
            <person name="Pisani C."/>
            <person name="Plott C."/>
            <person name="Rajasekar S."/>
            <person name="Rhein H.S."/>
            <person name="Rohla C."/>
            <person name="Song M."/>
            <person name="Hilaire R.S."/>
            <person name="Shu S."/>
            <person name="Wells L."/>
            <person name="Wang X."/>
            <person name="Webber J."/>
            <person name="Heerema R.J."/>
            <person name="Klein P."/>
            <person name="Conner P."/>
            <person name="Grauke L."/>
            <person name="Grimwood J."/>
            <person name="Schmutz J."/>
            <person name="Randall J.J."/>
        </authorList>
    </citation>
    <scope>NUCLEOTIDE SEQUENCE</scope>
    <source>
        <tissue evidence="2">Leaf</tissue>
    </source>
</reference>
<proteinExistence type="predicted"/>
<keyword evidence="1" id="KW-0812">Transmembrane</keyword>
<keyword evidence="1" id="KW-0472">Membrane</keyword>
<dbReference type="Proteomes" id="UP000811246">
    <property type="component" value="Chromosome 16"/>
</dbReference>
<dbReference type="PANTHER" id="PTHR34741">
    <property type="entry name" value="IMAP FAMILY MEMBER 1, PUTATIVE-RELATED"/>
    <property type="match status" value="1"/>
</dbReference>
<gene>
    <name evidence="2" type="ORF">I3842_16G079300</name>
</gene>
<evidence type="ECO:0000256" key="1">
    <source>
        <dbReference type="SAM" id="Phobius"/>
    </source>
</evidence>
<feature type="transmembrane region" description="Helical" evidence="1">
    <location>
        <begin position="36"/>
        <end position="56"/>
    </location>
</feature>
<accession>A0A922D501</accession>
<evidence type="ECO:0000313" key="2">
    <source>
        <dbReference type="EMBL" id="KAG6672839.1"/>
    </source>
</evidence>
<feature type="transmembrane region" description="Helical" evidence="1">
    <location>
        <begin position="92"/>
        <end position="113"/>
    </location>
</feature>
<protein>
    <submittedName>
        <fullName evidence="2">Uncharacterized protein</fullName>
    </submittedName>
</protein>
<name>A0A922D501_CARIL</name>
<feature type="transmembrane region" description="Helical" evidence="1">
    <location>
        <begin position="68"/>
        <end position="86"/>
    </location>
</feature>
<evidence type="ECO:0000313" key="3">
    <source>
        <dbReference type="Proteomes" id="UP000811246"/>
    </source>
</evidence>
<dbReference type="OrthoDB" id="1745749at2759"/>
<sequence>MSLPRPPVVLPSNGTESQAVVAQHALEVGNQNNRDWVTIIVAFDLSSAIGVALTSVQLHPNFSPTFKLFCFTVSLCFASCFVSHFINSEFPVIARVLYGVGIFFAVTAFFMAITIPFTDDLLLKLTVWLLYAVSFLVIAFSKFFHDMQLGCFWR</sequence>
<comment type="caution">
    <text evidence="2">The sequence shown here is derived from an EMBL/GenBank/DDBJ whole genome shotgun (WGS) entry which is preliminary data.</text>
</comment>
<dbReference type="AlphaFoldDB" id="A0A922D501"/>
<feature type="transmembrane region" description="Helical" evidence="1">
    <location>
        <begin position="125"/>
        <end position="144"/>
    </location>
</feature>